<keyword evidence="2" id="KW-0378">Hydrolase</keyword>
<comment type="caution">
    <text evidence="2">The sequence shown here is derived from an EMBL/GenBank/DDBJ whole genome shotgun (WGS) entry which is preliminary data.</text>
</comment>
<proteinExistence type="predicted"/>
<evidence type="ECO:0000259" key="1">
    <source>
        <dbReference type="Pfam" id="PF00144"/>
    </source>
</evidence>
<dbReference type="GO" id="GO:0016787">
    <property type="term" value="F:hydrolase activity"/>
    <property type="evidence" value="ECO:0007669"/>
    <property type="project" value="UniProtKB-KW"/>
</dbReference>
<accession>A0AA42CG36</accession>
<dbReference type="SUPFAM" id="SSF56601">
    <property type="entry name" value="beta-lactamase/transpeptidase-like"/>
    <property type="match status" value="1"/>
</dbReference>
<dbReference type="InterPro" id="IPR001466">
    <property type="entry name" value="Beta-lactam-related"/>
</dbReference>
<organism evidence="2 3">
    <name type="scientific">Limobrevibacterium gyesilva</name>
    <dbReference type="NCBI Taxonomy" id="2991712"/>
    <lineage>
        <taxon>Bacteria</taxon>
        <taxon>Pseudomonadati</taxon>
        <taxon>Pseudomonadota</taxon>
        <taxon>Alphaproteobacteria</taxon>
        <taxon>Acetobacterales</taxon>
        <taxon>Acetobacteraceae</taxon>
        <taxon>Limobrevibacterium</taxon>
    </lineage>
</organism>
<dbReference type="PANTHER" id="PTHR46825">
    <property type="entry name" value="D-ALANYL-D-ALANINE-CARBOXYPEPTIDASE/ENDOPEPTIDASE AMPH"/>
    <property type="match status" value="1"/>
</dbReference>
<dbReference type="PANTHER" id="PTHR46825:SF9">
    <property type="entry name" value="BETA-LACTAMASE-RELATED DOMAIN-CONTAINING PROTEIN"/>
    <property type="match status" value="1"/>
</dbReference>
<feature type="domain" description="Beta-lactamase-related" evidence="1">
    <location>
        <begin position="13"/>
        <end position="321"/>
    </location>
</feature>
<gene>
    <name evidence="2" type="ORF">OL599_02495</name>
</gene>
<dbReference type="Proteomes" id="UP001165679">
    <property type="component" value="Unassembled WGS sequence"/>
</dbReference>
<sequence length="503" mass="53167">MQWQAAALAAGEIAQGWTREGGPGGAILLFDADDIRAEACGGLASLELDLPFRADTAVRFASISKHFLCGLLATDGHIGFDDALGAHLPLPPALGAVTVGRALDMTGGLPDAMETLWLLGVPPTATLDRHALLRFVSSLEATNFAPGTEISYSNTGYRLVQAALEAKGIDYAAALHERFFRPLGLSIRFPEDETDIVPALATGYWHGPRGWQRGRYGLHFSASGGLAGSALDLTAWAQALMSRRGPADGLLARLGARRHLADGRATEYGLGLARSPVPGLIALGHGGSLPGYKNHFLFAPEYKAGVVVLSNREDTDAHGVALRVMAALAGTTLTEPTPALPDGRFLAEDGPFWLEHQGGTATFLGAQETLYPGEGGFAEGRSAHLPMRLRLAGGVIEGEIGHVARRFHPVPDGLSASGAWAGHWVCAAQNARFDIAVSAGVARLAIGAGPLYMELELTPLGPDMALMERGGDGPWRQRTCLQFSGNTVRLVTNRSRILVFERG</sequence>
<dbReference type="Gene3D" id="3.40.710.10">
    <property type="entry name" value="DD-peptidase/beta-lactamase superfamily"/>
    <property type="match status" value="1"/>
</dbReference>
<dbReference type="InterPro" id="IPR050491">
    <property type="entry name" value="AmpC-like"/>
</dbReference>
<dbReference type="RefSeq" id="WP_264712007.1">
    <property type="nucleotide sequence ID" value="NZ_JAPDNT010000001.1"/>
</dbReference>
<protein>
    <submittedName>
        <fullName evidence="2">Serine hydrolase</fullName>
    </submittedName>
</protein>
<dbReference type="InterPro" id="IPR012338">
    <property type="entry name" value="Beta-lactam/transpept-like"/>
</dbReference>
<dbReference type="AlphaFoldDB" id="A0AA42CG36"/>
<dbReference type="EMBL" id="JAPDNT010000001">
    <property type="protein sequence ID" value="MCW3473435.1"/>
    <property type="molecule type" value="Genomic_DNA"/>
</dbReference>
<dbReference type="Pfam" id="PF00144">
    <property type="entry name" value="Beta-lactamase"/>
    <property type="match status" value="1"/>
</dbReference>
<evidence type="ECO:0000313" key="2">
    <source>
        <dbReference type="EMBL" id="MCW3473435.1"/>
    </source>
</evidence>
<reference evidence="2" key="1">
    <citation type="submission" date="2022-09" db="EMBL/GenBank/DDBJ databases">
        <title>Rhodovastum sp. nov. RN2-1 isolated from soil in Seongnam, South Korea.</title>
        <authorList>
            <person name="Le N.T."/>
        </authorList>
    </citation>
    <scope>NUCLEOTIDE SEQUENCE</scope>
    <source>
        <strain evidence="2">RN2-1</strain>
    </source>
</reference>
<keyword evidence="3" id="KW-1185">Reference proteome</keyword>
<reference evidence="2" key="2">
    <citation type="submission" date="2022-10" db="EMBL/GenBank/DDBJ databases">
        <authorList>
            <person name="Trinh H.N."/>
        </authorList>
    </citation>
    <scope>NUCLEOTIDE SEQUENCE</scope>
    <source>
        <strain evidence="2">RN2-1</strain>
    </source>
</reference>
<evidence type="ECO:0000313" key="3">
    <source>
        <dbReference type="Proteomes" id="UP001165679"/>
    </source>
</evidence>
<name>A0AA42CG36_9PROT</name>